<evidence type="ECO:0000313" key="2">
    <source>
        <dbReference type="Proteomes" id="UP000749559"/>
    </source>
</evidence>
<comment type="caution">
    <text evidence="1">The sequence shown here is derived from an EMBL/GenBank/DDBJ whole genome shotgun (WGS) entry which is preliminary data.</text>
</comment>
<name>A0A8S4NTM7_OWEFU</name>
<organism evidence="1 2">
    <name type="scientific">Owenia fusiformis</name>
    <name type="common">Polychaete worm</name>
    <dbReference type="NCBI Taxonomy" id="6347"/>
    <lineage>
        <taxon>Eukaryota</taxon>
        <taxon>Metazoa</taxon>
        <taxon>Spiralia</taxon>
        <taxon>Lophotrochozoa</taxon>
        <taxon>Annelida</taxon>
        <taxon>Polychaeta</taxon>
        <taxon>Sedentaria</taxon>
        <taxon>Canalipalpata</taxon>
        <taxon>Sabellida</taxon>
        <taxon>Oweniida</taxon>
        <taxon>Oweniidae</taxon>
        <taxon>Owenia</taxon>
    </lineage>
</organism>
<keyword evidence="2" id="KW-1185">Reference proteome</keyword>
<accession>A0A8S4NTM7</accession>
<reference evidence="1" key="1">
    <citation type="submission" date="2022-03" db="EMBL/GenBank/DDBJ databases">
        <authorList>
            <person name="Martin C."/>
        </authorList>
    </citation>
    <scope>NUCLEOTIDE SEQUENCE</scope>
</reference>
<sequence>MTIYAASAWYINILNTNMCSTDIKPCDGLSKVPPYPVPKSYEEFEIHVFEDKRYIKFNDLYWYLRQGLDKELKISHLKRDLCINTQVTKEAEEAKEIEELFVPFQIFFRYISQRWDVKNWKPCNQLFGEIMDKLFTINKVEALESTNQMVLTRNKFHFKNFDMYIFDNEYYLKFTSVLKFFRRSKMPKSQVLKTSMMARELNRYSTGIIRINGARYVPLIAVVRYVSNHYEVREECREILDGMLNKLYELGENTDLDKDNVVKTEREHEMNNSFSDSETQEDTSSAVIKYEISDIAEDAEDQEIDSSKDDIKNSKNNNMPDILCDESTFNGSFVSYVKKHMQSVSEEHGTDNMRRDNSPERTMNEVNDLSKNNENADLLYTEFEITEEEISFSDVDDTTNVQEKIHEPTTELVSKPNESASKNINASSSELCDDINYSEMSATETCLDESNDSIITELFENFNPELNTKDTYSKKTWVSSKNELSLKYTKMDSDHTQNLGQTQNLDYANNFDHTQELDHAQNVDNLLQNEATYRNCVKRLNDAANHIARLRCDVTCLKANQSILRKRESRSISSELVENLSKFDKQ</sequence>
<gene>
    <name evidence="1" type="ORF">OFUS_LOCUS9750</name>
</gene>
<evidence type="ECO:0000313" key="1">
    <source>
        <dbReference type="EMBL" id="CAH1783402.1"/>
    </source>
</evidence>
<dbReference type="EMBL" id="CAIIXF020000005">
    <property type="protein sequence ID" value="CAH1783402.1"/>
    <property type="molecule type" value="Genomic_DNA"/>
</dbReference>
<protein>
    <submittedName>
        <fullName evidence="1">Uncharacterized protein</fullName>
    </submittedName>
</protein>
<proteinExistence type="predicted"/>
<dbReference type="Proteomes" id="UP000749559">
    <property type="component" value="Unassembled WGS sequence"/>
</dbReference>
<dbReference type="AlphaFoldDB" id="A0A8S4NTM7"/>
<feature type="non-terminal residue" evidence="1">
    <location>
        <position position="586"/>
    </location>
</feature>